<accession>A0A506UQD0</accession>
<evidence type="ECO:0000313" key="16">
    <source>
        <dbReference type="Proteomes" id="UP000315037"/>
    </source>
</evidence>
<evidence type="ECO:0000256" key="10">
    <source>
        <dbReference type="PIRSR" id="PIRSR000114-3"/>
    </source>
</evidence>
<evidence type="ECO:0000256" key="4">
    <source>
        <dbReference type="ARBA" id="ARBA00023098"/>
    </source>
</evidence>
<keyword evidence="7 10" id="KW-0520">NAD</keyword>
<keyword evidence="7" id="KW-0547">Nucleotide-binding</keyword>
<feature type="binding site" evidence="9">
    <location>
        <position position="100"/>
    </location>
    <ligand>
        <name>substrate</name>
    </ligand>
</feature>
<feature type="domain" description="Glycerol-3-phosphate dehydrogenase NAD-dependent C-terminal" evidence="14">
    <location>
        <begin position="172"/>
        <end position="311"/>
    </location>
</feature>
<dbReference type="EMBL" id="SORZ01000001">
    <property type="protein sequence ID" value="TPW35482.1"/>
    <property type="molecule type" value="Genomic_DNA"/>
</dbReference>
<dbReference type="Pfam" id="PF01210">
    <property type="entry name" value="NAD_Gly3P_dh_N"/>
    <property type="match status" value="1"/>
</dbReference>
<feature type="binding site" evidence="7">
    <location>
        <position position="236"/>
    </location>
    <ligand>
        <name>sn-glycerol 3-phosphate</name>
        <dbReference type="ChEBI" id="CHEBI:57597"/>
    </ligand>
</feature>
<dbReference type="HAMAP" id="MF_00394">
    <property type="entry name" value="NAD_Glyc3P_dehydrog"/>
    <property type="match status" value="1"/>
</dbReference>
<dbReference type="GO" id="GO:0005975">
    <property type="term" value="P:carbohydrate metabolic process"/>
    <property type="evidence" value="ECO:0007669"/>
    <property type="project" value="InterPro"/>
</dbReference>
<dbReference type="InterPro" id="IPR006109">
    <property type="entry name" value="G3P_DH_NAD-dep_C"/>
</dbReference>
<keyword evidence="6 7" id="KW-1208">Phospholipid metabolism</keyword>
<dbReference type="GO" id="GO:0046168">
    <property type="term" value="P:glycerol-3-phosphate catabolic process"/>
    <property type="evidence" value="ECO:0007669"/>
    <property type="project" value="InterPro"/>
</dbReference>
<comment type="caution">
    <text evidence="7">Lacks conserved residue(s) required for the propagation of feature annotation.</text>
</comment>
<evidence type="ECO:0000259" key="13">
    <source>
        <dbReference type="Pfam" id="PF01210"/>
    </source>
</evidence>
<feature type="binding site" evidence="7">
    <location>
        <position position="271"/>
    </location>
    <ligand>
        <name>NADPH</name>
        <dbReference type="ChEBI" id="CHEBI:57783"/>
    </ligand>
</feature>
<dbReference type="NCBIfam" id="NF000942">
    <property type="entry name" value="PRK00094.1-4"/>
    <property type="match status" value="1"/>
</dbReference>
<dbReference type="InterPro" id="IPR036291">
    <property type="entry name" value="NAD(P)-bd_dom_sf"/>
</dbReference>
<feature type="binding site" evidence="7">
    <location>
        <position position="100"/>
    </location>
    <ligand>
        <name>sn-glycerol 3-phosphate</name>
        <dbReference type="ChEBI" id="CHEBI:57597"/>
    </ligand>
</feature>
<dbReference type="NCBIfam" id="NF000940">
    <property type="entry name" value="PRK00094.1-2"/>
    <property type="match status" value="1"/>
</dbReference>
<dbReference type="SUPFAM" id="SSF51735">
    <property type="entry name" value="NAD(P)-binding Rossmann-fold domains"/>
    <property type="match status" value="1"/>
</dbReference>
<dbReference type="RefSeq" id="WP_165599999.1">
    <property type="nucleotide sequence ID" value="NZ_SORZ01000001.1"/>
</dbReference>
<keyword evidence="4 7" id="KW-0443">Lipid metabolism</keyword>
<feature type="binding site" evidence="10">
    <location>
        <begin position="11"/>
        <end position="16"/>
    </location>
    <ligand>
        <name>NAD(+)</name>
        <dbReference type="ChEBI" id="CHEBI:57540"/>
    </ligand>
</feature>
<protein>
    <recommendedName>
        <fullName evidence="7">Glycerol-3-phosphate dehydrogenase [NAD(P)+]</fullName>
        <ecNumber evidence="7">1.1.1.94</ecNumber>
    </recommendedName>
    <alternativeName>
        <fullName evidence="7">NAD(P)(+)-dependent glycerol-3-phosphate dehydrogenase</fullName>
    </alternativeName>
    <alternativeName>
        <fullName evidence="7">NAD(P)H-dependent dihydroxyacetone-phosphate reductase</fullName>
    </alternativeName>
</protein>
<dbReference type="EC" id="1.1.1.94" evidence="7"/>
<evidence type="ECO:0000256" key="7">
    <source>
        <dbReference type="HAMAP-Rule" id="MF_00394"/>
    </source>
</evidence>
<dbReference type="PANTHER" id="PTHR11728">
    <property type="entry name" value="GLYCEROL-3-PHOSPHATE DEHYDROGENASE"/>
    <property type="match status" value="1"/>
</dbReference>
<dbReference type="GO" id="GO:0051287">
    <property type="term" value="F:NAD binding"/>
    <property type="evidence" value="ECO:0007669"/>
    <property type="project" value="InterPro"/>
</dbReference>
<comment type="catalytic activity">
    <reaction evidence="7">
        <text>sn-glycerol 3-phosphate + NAD(+) = dihydroxyacetone phosphate + NADH + H(+)</text>
        <dbReference type="Rhea" id="RHEA:11092"/>
        <dbReference type="ChEBI" id="CHEBI:15378"/>
        <dbReference type="ChEBI" id="CHEBI:57540"/>
        <dbReference type="ChEBI" id="CHEBI:57597"/>
        <dbReference type="ChEBI" id="CHEBI:57642"/>
        <dbReference type="ChEBI" id="CHEBI:57945"/>
        <dbReference type="EC" id="1.1.1.94"/>
    </reaction>
</comment>
<feature type="binding site" evidence="10">
    <location>
        <position position="247"/>
    </location>
    <ligand>
        <name>NAD(+)</name>
        <dbReference type="ChEBI" id="CHEBI:57540"/>
    </ligand>
</feature>
<keyword evidence="5 7" id="KW-0594">Phospholipid biosynthesis</keyword>
<dbReference type="GO" id="GO:0008654">
    <property type="term" value="P:phospholipid biosynthetic process"/>
    <property type="evidence" value="ECO:0007669"/>
    <property type="project" value="UniProtKB-KW"/>
</dbReference>
<evidence type="ECO:0000256" key="6">
    <source>
        <dbReference type="ARBA" id="ARBA00023264"/>
    </source>
</evidence>
<dbReference type="InterPro" id="IPR006168">
    <property type="entry name" value="G3P_DH_NAD-dep"/>
</dbReference>
<dbReference type="PROSITE" id="PS51257">
    <property type="entry name" value="PROKAR_LIPOPROTEIN"/>
    <property type="match status" value="1"/>
</dbReference>
<feature type="binding site" evidence="7">
    <location>
        <position position="248"/>
    </location>
    <ligand>
        <name>sn-glycerol 3-phosphate</name>
        <dbReference type="ChEBI" id="CHEBI:57597"/>
    </ligand>
</feature>
<feature type="binding site" evidence="7">
    <location>
        <position position="132"/>
    </location>
    <ligand>
        <name>NADPH</name>
        <dbReference type="ChEBI" id="CHEBI:57783"/>
    </ligand>
</feature>
<dbReference type="GO" id="GO:0141153">
    <property type="term" value="F:glycerol-3-phosphate dehydrogenase (NADP+) activity"/>
    <property type="evidence" value="ECO:0007669"/>
    <property type="project" value="RHEA"/>
</dbReference>
<evidence type="ECO:0000256" key="9">
    <source>
        <dbReference type="PIRSR" id="PIRSR000114-2"/>
    </source>
</evidence>
<evidence type="ECO:0000313" key="15">
    <source>
        <dbReference type="EMBL" id="TPW35482.1"/>
    </source>
</evidence>
<dbReference type="InterPro" id="IPR013328">
    <property type="entry name" value="6PGD_dom2"/>
</dbReference>
<dbReference type="GO" id="GO:0046167">
    <property type="term" value="P:glycerol-3-phosphate biosynthetic process"/>
    <property type="evidence" value="ECO:0007669"/>
    <property type="project" value="UniProtKB-UniRule"/>
</dbReference>
<dbReference type="Pfam" id="PF07479">
    <property type="entry name" value="NAD_Gly3P_dh_C"/>
    <property type="match status" value="1"/>
</dbReference>
<organism evidence="15 16">
    <name type="scientific">Oecophyllibacter saccharovorans</name>
    <dbReference type="NCBI Taxonomy" id="2558360"/>
    <lineage>
        <taxon>Bacteria</taxon>
        <taxon>Pseudomonadati</taxon>
        <taxon>Pseudomonadota</taxon>
        <taxon>Alphaproteobacteria</taxon>
        <taxon>Acetobacterales</taxon>
        <taxon>Acetobacteraceae</taxon>
        <taxon>Oecophyllibacter</taxon>
    </lineage>
</organism>
<evidence type="ECO:0000256" key="12">
    <source>
        <dbReference type="RuleBase" id="RU000439"/>
    </source>
</evidence>
<dbReference type="AlphaFoldDB" id="A0A506UQD0"/>
<feature type="binding site" evidence="7">
    <location>
        <position position="273"/>
    </location>
    <ligand>
        <name>NADPH</name>
        <dbReference type="ChEBI" id="CHEBI:57783"/>
    </ligand>
</feature>
<comment type="function">
    <text evidence="7">Catalyzes the reduction of the glycolytic intermediate dihydroxyacetone phosphate (DHAP) to sn-glycerol 3-phosphate (G3P), the key precursor for phospholipid synthesis.</text>
</comment>
<evidence type="ECO:0000256" key="5">
    <source>
        <dbReference type="ARBA" id="ARBA00023209"/>
    </source>
</evidence>
<dbReference type="SUPFAM" id="SSF48179">
    <property type="entry name" value="6-phosphogluconate dehydrogenase C-terminal domain-like"/>
    <property type="match status" value="1"/>
</dbReference>
<keyword evidence="2 7" id="KW-0444">Lipid biosynthesis</keyword>
<feature type="binding site" evidence="10">
    <location>
        <position position="132"/>
    </location>
    <ligand>
        <name>NAD(+)</name>
        <dbReference type="ChEBI" id="CHEBI:57540"/>
    </ligand>
</feature>
<keyword evidence="3 7" id="KW-0560">Oxidoreductase</keyword>
<gene>
    <name evidence="7" type="primary">gpsA</name>
    <name evidence="15" type="ORF">E3202_00365</name>
</gene>
<evidence type="ECO:0000256" key="8">
    <source>
        <dbReference type="PIRSR" id="PIRSR000114-1"/>
    </source>
</evidence>
<dbReference type="Gene3D" id="1.10.1040.10">
    <property type="entry name" value="N-(1-d-carboxylethyl)-l-norvaline Dehydrogenase, domain 2"/>
    <property type="match status" value="1"/>
</dbReference>
<comment type="catalytic activity">
    <reaction evidence="7 12">
        <text>sn-glycerol 3-phosphate + NADP(+) = dihydroxyacetone phosphate + NADPH + H(+)</text>
        <dbReference type="Rhea" id="RHEA:11096"/>
        <dbReference type="ChEBI" id="CHEBI:15378"/>
        <dbReference type="ChEBI" id="CHEBI:57597"/>
        <dbReference type="ChEBI" id="CHEBI:57642"/>
        <dbReference type="ChEBI" id="CHEBI:57783"/>
        <dbReference type="ChEBI" id="CHEBI:58349"/>
        <dbReference type="EC" id="1.1.1.94"/>
    </reaction>
</comment>
<feature type="binding site" evidence="7">
    <location>
        <position position="183"/>
    </location>
    <ligand>
        <name>sn-glycerol 3-phosphate</name>
        <dbReference type="ChEBI" id="CHEBI:57597"/>
    </ligand>
</feature>
<comment type="pathway">
    <text evidence="7">Membrane lipid metabolism; glycerophospholipid metabolism.</text>
</comment>
<dbReference type="PIRSF" id="PIRSF000114">
    <property type="entry name" value="Glycerol-3-P_dh"/>
    <property type="match status" value="1"/>
</dbReference>
<sequence length="323" mass="33259">MNGRPTVAVIGAGAWGTALACALAAVADVKLWSHTPLPAGTRHTPRLPDITLPPNVELVSDLPAIADCVLMVVPTQALREVSARLARVLAPAVPIVSCCKGLEHGTSLMPLEVLTRTMPGHPLAVLGGPNFAIEVARGLPAAATLAAGQRIFAQELAENLSTPAFRLYASTDPLGVQLAGAAKNVYAIGAGVCIGAGMGENARAALLTRALAELGRLVEALGGQSKTVYGMAGMGDLVLTCTGIGSRNYSLGMALGSGESLDSILAARTTVAEGVLTAPTLAELGPRYDVETPIIDAIARLLRGQVTAQDVRKELFGRPQRLE</sequence>
<evidence type="ECO:0000256" key="11">
    <source>
        <dbReference type="RuleBase" id="RU000437"/>
    </source>
</evidence>
<keyword evidence="16" id="KW-1185">Reference proteome</keyword>
<dbReference type="UniPathway" id="UPA00940"/>
<comment type="subcellular location">
    <subcellularLocation>
        <location evidence="7">Cytoplasm</location>
    </subcellularLocation>
</comment>
<dbReference type="GO" id="GO:0005829">
    <property type="term" value="C:cytosol"/>
    <property type="evidence" value="ECO:0007669"/>
    <property type="project" value="TreeGrafter"/>
</dbReference>
<feature type="binding site" evidence="7">
    <location>
        <position position="246"/>
    </location>
    <ligand>
        <name>sn-glycerol 3-phosphate</name>
        <dbReference type="ChEBI" id="CHEBI:57597"/>
    </ligand>
</feature>
<dbReference type="PANTHER" id="PTHR11728:SF1">
    <property type="entry name" value="GLYCEROL-3-PHOSPHATE DEHYDROGENASE [NAD(+)] 2, CHLOROPLASTIC"/>
    <property type="match status" value="1"/>
</dbReference>
<feature type="binding site" evidence="7">
    <location>
        <position position="15"/>
    </location>
    <ligand>
        <name>NADPH</name>
        <dbReference type="ChEBI" id="CHEBI:57783"/>
    </ligand>
</feature>
<feature type="binding site" evidence="9">
    <location>
        <begin position="247"/>
        <end position="248"/>
    </location>
    <ligand>
        <name>substrate</name>
    </ligand>
</feature>
<evidence type="ECO:0000256" key="2">
    <source>
        <dbReference type="ARBA" id="ARBA00022516"/>
    </source>
</evidence>
<dbReference type="GO" id="GO:0141152">
    <property type="term" value="F:glycerol-3-phosphate dehydrogenase (NAD+) activity"/>
    <property type="evidence" value="ECO:0007669"/>
    <property type="project" value="RHEA"/>
</dbReference>
<dbReference type="PROSITE" id="PS00957">
    <property type="entry name" value="NAD_G3PDH"/>
    <property type="match status" value="1"/>
</dbReference>
<dbReference type="Gene3D" id="3.40.50.720">
    <property type="entry name" value="NAD(P)-binding Rossmann-like Domain"/>
    <property type="match status" value="1"/>
</dbReference>
<evidence type="ECO:0000259" key="14">
    <source>
        <dbReference type="Pfam" id="PF07479"/>
    </source>
</evidence>
<keyword evidence="7" id="KW-0963">Cytoplasm</keyword>
<feature type="binding site" evidence="7">
    <location>
        <position position="247"/>
    </location>
    <ligand>
        <name>sn-glycerol 3-phosphate</name>
        <dbReference type="ChEBI" id="CHEBI:57597"/>
    </ligand>
</feature>
<dbReference type="PRINTS" id="PR00077">
    <property type="entry name" value="GPDHDRGNASE"/>
</dbReference>
<feature type="binding site" evidence="7">
    <location>
        <position position="100"/>
    </location>
    <ligand>
        <name>NADPH</name>
        <dbReference type="ChEBI" id="CHEBI:57783"/>
    </ligand>
</feature>
<proteinExistence type="inferred from homology"/>
<dbReference type="InterPro" id="IPR008927">
    <property type="entry name" value="6-PGluconate_DH-like_C_sf"/>
</dbReference>
<dbReference type="Proteomes" id="UP000315037">
    <property type="component" value="Unassembled WGS sequence"/>
</dbReference>
<feature type="binding site" evidence="7">
    <location>
        <position position="34"/>
    </location>
    <ligand>
        <name>NADPH</name>
        <dbReference type="ChEBI" id="CHEBI:57783"/>
    </ligand>
</feature>
<feature type="active site" description="Proton acceptor" evidence="7 8">
    <location>
        <position position="183"/>
    </location>
</feature>
<dbReference type="GO" id="GO:0006650">
    <property type="term" value="P:glycerophospholipid metabolic process"/>
    <property type="evidence" value="ECO:0007669"/>
    <property type="project" value="UniProtKB-UniRule"/>
</dbReference>
<evidence type="ECO:0000256" key="1">
    <source>
        <dbReference type="ARBA" id="ARBA00011009"/>
    </source>
</evidence>
<feature type="domain" description="Glycerol-3-phosphate dehydrogenase NAD-dependent N-terminal" evidence="13">
    <location>
        <begin position="7"/>
        <end position="149"/>
    </location>
</feature>
<dbReference type="InterPro" id="IPR011128">
    <property type="entry name" value="G3P_DH_NAD-dep_N"/>
</dbReference>
<name>A0A506UQD0_9PROT</name>
<comment type="similarity">
    <text evidence="1 7 11">Belongs to the NAD-dependent glycerol-3-phosphate dehydrogenase family.</text>
</comment>
<keyword evidence="7" id="KW-0521">NADP</keyword>
<evidence type="ECO:0000256" key="3">
    <source>
        <dbReference type="ARBA" id="ARBA00023002"/>
    </source>
</evidence>
<feature type="binding site" evidence="7">
    <location>
        <position position="128"/>
    </location>
    <ligand>
        <name>sn-glycerol 3-phosphate</name>
        <dbReference type="ChEBI" id="CHEBI:57597"/>
    </ligand>
</feature>
<reference evidence="15 16" key="1">
    <citation type="submission" date="2019-03" db="EMBL/GenBank/DDBJ databases">
        <title>The complete genome sequence of Neokomagataea sp. Jb2 NBRC113641.</title>
        <authorList>
            <person name="Chua K.-O."/>
            <person name="Chan K.-G."/>
            <person name="See-Too W.-S."/>
        </authorList>
    </citation>
    <scope>NUCLEOTIDE SEQUENCE [LARGE SCALE GENOMIC DNA]</scope>
    <source>
        <strain evidence="15 16">Jb2</strain>
    </source>
</reference>
<feature type="binding site" evidence="7">
    <location>
        <position position="247"/>
    </location>
    <ligand>
        <name>NADPH</name>
        <dbReference type="ChEBI" id="CHEBI:57783"/>
    </ligand>
</feature>
<comment type="caution">
    <text evidence="15">The sequence shown here is derived from an EMBL/GenBank/DDBJ whole genome shotgun (WGS) entry which is preliminary data.</text>
</comment>